<reference evidence="3 4" key="1">
    <citation type="submission" date="2024-04" db="EMBL/GenBank/DDBJ databases">
        <title>draft genome sequnece of Paenibacillus filicis.</title>
        <authorList>
            <person name="Kim D.-U."/>
        </authorList>
    </citation>
    <scope>NUCLEOTIDE SEQUENCE [LARGE SCALE GENOMIC DNA]</scope>
    <source>
        <strain evidence="3 4">KACC14197</strain>
    </source>
</reference>
<accession>A0ABU9DW64</accession>
<organism evidence="3 4">
    <name type="scientific">Paenibacillus filicis</name>
    <dbReference type="NCBI Taxonomy" id="669464"/>
    <lineage>
        <taxon>Bacteria</taxon>
        <taxon>Bacillati</taxon>
        <taxon>Bacillota</taxon>
        <taxon>Bacilli</taxon>
        <taxon>Bacillales</taxon>
        <taxon>Paenibacillaceae</taxon>
        <taxon>Paenibacillus</taxon>
    </lineage>
</organism>
<sequence>MMDFASKLNKLRTDKGLSQYEVADKLGIKRPRYNAWEQGISMPRPNMINKIADFFEVNPNFLLSFEDAPEWATPRDVRDIKKILEEDLPVMFDGEPISDEERQRISDLLTGYLWEAKKNNKKYGRRSTKSNESDT</sequence>
<dbReference type="SUPFAM" id="SSF47413">
    <property type="entry name" value="lambda repressor-like DNA-binding domains"/>
    <property type="match status" value="1"/>
</dbReference>
<dbReference type="InterPro" id="IPR001387">
    <property type="entry name" value="Cro/C1-type_HTH"/>
</dbReference>
<comment type="caution">
    <text evidence="3">The sequence shown here is derived from an EMBL/GenBank/DDBJ whole genome shotgun (WGS) entry which is preliminary data.</text>
</comment>
<protein>
    <submittedName>
        <fullName evidence="3">Helix-turn-helix transcriptional regulator</fullName>
    </submittedName>
</protein>
<dbReference type="Proteomes" id="UP001469365">
    <property type="component" value="Unassembled WGS sequence"/>
</dbReference>
<name>A0ABU9DW64_9BACL</name>
<dbReference type="Gene3D" id="1.10.260.40">
    <property type="entry name" value="lambda repressor-like DNA-binding domains"/>
    <property type="match status" value="1"/>
</dbReference>
<dbReference type="CDD" id="cd00093">
    <property type="entry name" value="HTH_XRE"/>
    <property type="match status" value="1"/>
</dbReference>
<dbReference type="EMBL" id="JBBPCC010000046">
    <property type="protein sequence ID" value="MEK8133120.1"/>
    <property type="molecule type" value="Genomic_DNA"/>
</dbReference>
<keyword evidence="1" id="KW-0238">DNA-binding</keyword>
<evidence type="ECO:0000259" key="2">
    <source>
        <dbReference type="PROSITE" id="PS50943"/>
    </source>
</evidence>
<gene>
    <name evidence="3" type="ORF">WMW72_35180</name>
</gene>
<feature type="domain" description="HTH cro/C1-type" evidence="2">
    <location>
        <begin position="8"/>
        <end position="62"/>
    </location>
</feature>
<dbReference type="Pfam" id="PF01381">
    <property type="entry name" value="HTH_3"/>
    <property type="match status" value="1"/>
</dbReference>
<dbReference type="PROSITE" id="PS50943">
    <property type="entry name" value="HTH_CROC1"/>
    <property type="match status" value="1"/>
</dbReference>
<dbReference type="PANTHER" id="PTHR46558">
    <property type="entry name" value="TRACRIPTIONAL REGULATORY PROTEIN-RELATED-RELATED"/>
    <property type="match status" value="1"/>
</dbReference>
<dbReference type="PANTHER" id="PTHR46558:SF11">
    <property type="entry name" value="HTH-TYPE TRANSCRIPTIONAL REGULATOR XRE"/>
    <property type="match status" value="1"/>
</dbReference>
<dbReference type="SMART" id="SM00530">
    <property type="entry name" value="HTH_XRE"/>
    <property type="match status" value="1"/>
</dbReference>
<dbReference type="RefSeq" id="WP_341420249.1">
    <property type="nucleotide sequence ID" value="NZ_JBBPCC010000046.1"/>
</dbReference>
<evidence type="ECO:0000256" key="1">
    <source>
        <dbReference type="ARBA" id="ARBA00023125"/>
    </source>
</evidence>
<evidence type="ECO:0000313" key="4">
    <source>
        <dbReference type="Proteomes" id="UP001469365"/>
    </source>
</evidence>
<dbReference type="InterPro" id="IPR010982">
    <property type="entry name" value="Lambda_DNA-bd_dom_sf"/>
</dbReference>
<keyword evidence="4" id="KW-1185">Reference proteome</keyword>
<evidence type="ECO:0000313" key="3">
    <source>
        <dbReference type="EMBL" id="MEK8133120.1"/>
    </source>
</evidence>
<proteinExistence type="predicted"/>